<keyword evidence="2" id="KW-1185">Reference proteome</keyword>
<accession>A0ACB7ELQ3</accession>
<evidence type="ECO:0000313" key="2">
    <source>
        <dbReference type="Proteomes" id="UP000805704"/>
    </source>
</evidence>
<evidence type="ECO:0000313" key="1">
    <source>
        <dbReference type="EMBL" id="KAG8003040.1"/>
    </source>
</evidence>
<reference evidence="1" key="1">
    <citation type="submission" date="2020-04" db="EMBL/GenBank/DDBJ databases">
        <title>A chromosome-scale assembly and high-density genetic map of the yellow drum (Nibea albiflora) genome.</title>
        <authorList>
            <person name="Xu D."/>
            <person name="Zhang W."/>
            <person name="Chen R."/>
            <person name="Tan P."/>
            <person name="Wang L."/>
            <person name="Song H."/>
            <person name="Tian L."/>
            <person name="Zhu Q."/>
            <person name="Wang B."/>
        </authorList>
    </citation>
    <scope>NUCLEOTIDE SEQUENCE</scope>
    <source>
        <strain evidence="1">ZJHYS-2018</strain>
    </source>
</reference>
<organism evidence="1 2">
    <name type="scientific">Nibea albiflora</name>
    <name type="common">Yellow drum</name>
    <name type="synonym">Corvina albiflora</name>
    <dbReference type="NCBI Taxonomy" id="240163"/>
    <lineage>
        <taxon>Eukaryota</taxon>
        <taxon>Metazoa</taxon>
        <taxon>Chordata</taxon>
        <taxon>Craniata</taxon>
        <taxon>Vertebrata</taxon>
        <taxon>Euteleostomi</taxon>
        <taxon>Actinopterygii</taxon>
        <taxon>Neopterygii</taxon>
        <taxon>Teleostei</taxon>
        <taxon>Neoteleostei</taxon>
        <taxon>Acanthomorphata</taxon>
        <taxon>Eupercaria</taxon>
        <taxon>Sciaenidae</taxon>
        <taxon>Nibea</taxon>
    </lineage>
</organism>
<comment type="caution">
    <text evidence="1">The sequence shown here is derived from an EMBL/GenBank/DDBJ whole genome shotgun (WGS) entry which is preliminary data.</text>
</comment>
<dbReference type="EMBL" id="CM024793">
    <property type="protein sequence ID" value="KAG8003040.1"/>
    <property type="molecule type" value="Genomic_DNA"/>
</dbReference>
<gene>
    <name evidence="1" type="ORF">GBF38_015705</name>
</gene>
<name>A0ACB7ELQ3_NIBAL</name>
<proteinExistence type="predicted"/>
<protein>
    <submittedName>
        <fullName evidence="1">L-rhamnose-binding lectin SML</fullName>
    </submittedName>
</protein>
<feature type="non-terminal residue" evidence="1">
    <location>
        <position position="430"/>
    </location>
</feature>
<sequence length="430" mass="47903">MFEASCFCFIALESCTCAIRIREVAGTLRGDLKKYHGRHDPHPPQQKEKRFCTLIGANLASILTDQEGALISKMVNPSAWVGGYDKVKDGVWLWSDGRKFDFGLWRKSPKEPNNAHGGEGCMEFLKTDSGVISVQAAQYGRTDPETCSEGRPPQQLSNTKCSQQGTVDVLRKRCDGKRVCELNTNVVHTSDPCPGIFKYLETNYTCFPAIGIVICEDSLAQLTCDQGQVIIVYGAYYGRRDQTTCSYQRPASQIQNVYCSEPMSKVSKSCNGKDSCIIKASNSVFGDPCVGTYKYLEVAYTCQCEGQVISVYSANYGRRDRTICSHGRPHSQVQNVHCSRPTNQVAQSCNGRSSCAVKASNSIFGDPCYGTFKYLEVFYTCQSEGQVISVYSANYGRRDRTICSHRRPDYQIRNVHCSRPTNHVAQRYNG</sequence>
<dbReference type="Proteomes" id="UP000805704">
    <property type="component" value="Chromosome 5"/>
</dbReference>